<gene>
    <name evidence="6" type="ORF">SAMN05216400_1189</name>
</gene>
<dbReference type="InterPro" id="IPR001279">
    <property type="entry name" value="Metallo-B-lactamas"/>
</dbReference>
<dbReference type="PANTHER" id="PTHR46233">
    <property type="entry name" value="HYDROXYACYLGLUTATHIONE HYDROLASE GLOC"/>
    <property type="match status" value="1"/>
</dbReference>
<dbReference type="GO" id="GO:0046872">
    <property type="term" value="F:metal ion binding"/>
    <property type="evidence" value="ECO:0007669"/>
    <property type="project" value="UniProtKB-KW"/>
</dbReference>
<evidence type="ECO:0000256" key="4">
    <source>
        <dbReference type="ARBA" id="ARBA00022833"/>
    </source>
</evidence>
<comment type="cofactor">
    <cofactor evidence="1">
        <name>Zn(2+)</name>
        <dbReference type="ChEBI" id="CHEBI:29105"/>
    </cofactor>
</comment>
<dbReference type="RefSeq" id="WP_074566920.1">
    <property type="nucleotide sequence ID" value="NZ_CP075172.1"/>
</dbReference>
<dbReference type="InterPro" id="IPR051453">
    <property type="entry name" value="MBL_Glyoxalase_II"/>
</dbReference>
<dbReference type="SUPFAM" id="SSF56281">
    <property type="entry name" value="Metallo-hydrolase/oxidoreductase"/>
    <property type="match status" value="1"/>
</dbReference>
<evidence type="ECO:0000313" key="7">
    <source>
        <dbReference type="Proteomes" id="UP000183162"/>
    </source>
</evidence>
<evidence type="ECO:0000256" key="2">
    <source>
        <dbReference type="ARBA" id="ARBA00022723"/>
    </source>
</evidence>
<keyword evidence="4" id="KW-0862">Zinc</keyword>
<feature type="domain" description="Metallo-beta-lactamase" evidence="5">
    <location>
        <begin position="12"/>
        <end position="191"/>
    </location>
</feature>
<sequence>MIRILPVTDYFQVNTYFIIDETTRSGFLIDPGAQADLILKIIKENKWNIEKILLTHGHFDHTGAVEKIQNALNIPAYASKKADNYLLNPMLNLSKLCVGDRILENINKIDTPIITLNTSDIHCKILETPGHSQDSLSYYFPQENAVIVGDLFYQHGLGLTHFPGSDINQLKESIKMLLSKLPDETIIYSGHSTPITIFQQKQKLALKGYDFFHNV</sequence>
<dbReference type="AlphaFoldDB" id="A0A1G9LME9"/>
<dbReference type="SMART" id="SM00849">
    <property type="entry name" value="Lactamase_B"/>
    <property type="match status" value="1"/>
</dbReference>
<dbReference type="Gene3D" id="3.60.15.10">
    <property type="entry name" value="Ribonuclease Z/Hydroxyacylglutathione hydrolase-like"/>
    <property type="match status" value="1"/>
</dbReference>
<dbReference type="PANTHER" id="PTHR46233:SF3">
    <property type="entry name" value="HYDROXYACYLGLUTATHIONE HYDROLASE GLOC"/>
    <property type="match status" value="1"/>
</dbReference>
<dbReference type="InterPro" id="IPR036866">
    <property type="entry name" value="RibonucZ/Hydroxyglut_hydro"/>
</dbReference>
<proteinExistence type="predicted"/>
<evidence type="ECO:0000259" key="5">
    <source>
        <dbReference type="SMART" id="SM00849"/>
    </source>
</evidence>
<name>A0A1G9LME9_STREI</name>
<dbReference type="OrthoDB" id="9802897at2"/>
<reference evidence="6 7" key="1">
    <citation type="submission" date="2016-10" db="EMBL/GenBank/DDBJ databases">
        <authorList>
            <person name="de Groot N.N."/>
        </authorList>
    </citation>
    <scope>NUCLEOTIDE SEQUENCE [LARGE SCALE GENOMIC DNA]</scope>
    <source>
        <strain evidence="6 7">Sb09</strain>
    </source>
</reference>
<dbReference type="Pfam" id="PF00753">
    <property type="entry name" value="Lactamase_B"/>
    <property type="match status" value="1"/>
</dbReference>
<keyword evidence="2" id="KW-0479">Metal-binding</keyword>
<organism evidence="6 7">
    <name type="scientific">Streptococcus equinus</name>
    <name type="common">Streptococcus bovis</name>
    <dbReference type="NCBI Taxonomy" id="1335"/>
    <lineage>
        <taxon>Bacteria</taxon>
        <taxon>Bacillati</taxon>
        <taxon>Bacillota</taxon>
        <taxon>Bacilli</taxon>
        <taxon>Lactobacillales</taxon>
        <taxon>Streptococcaceae</taxon>
        <taxon>Streptococcus</taxon>
    </lineage>
</organism>
<dbReference type="Proteomes" id="UP000183162">
    <property type="component" value="Unassembled WGS sequence"/>
</dbReference>
<dbReference type="CDD" id="cd06262">
    <property type="entry name" value="metallo-hydrolase-like_MBL-fold"/>
    <property type="match status" value="1"/>
</dbReference>
<keyword evidence="3" id="KW-0378">Hydrolase</keyword>
<accession>A0A1G9LME9</accession>
<evidence type="ECO:0000313" key="6">
    <source>
        <dbReference type="EMBL" id="SDL63066.1"/>
    </source>
</evidence>
<dbReference type="EMBL" id="FNGX01000003">
    <property type="protein sequence ID" value="SDL63066.1"/>
    <property type="molecule type" value="Genomic_DNA"/>
</dbReference>
<evidence type="ECO:0000256" key="3">
    <source>
        <dbReference type="ARBA" id="ARBA00022801"/>
    </source>
</evidence>
<evidence type="ECO:0000256" key="1">
    <source>
        <dbReference type="ARBA" id="ARBA00001947"/>
    </source>
</evidence>
<protein>
    <submittedName>
        <fullName evidence="6">Glyoxylase, beta-lactamase superfamily II</fullName>
    </submittedName>
</protein>
<dbReference type="GO" id="GO:0016787">
    <property type="term" value="F:hydrolase activity"/>
    <property type="evidence" value="ECO:0007669"/>
    <property type="project" value="UniProtKB-KW"/>
</dbReference>